<evidence type="ECO:0000313" key="2">
    <source>
        <dbReference type="EMBL" id="KEQ85106.1"/>
    </source>
</evidence>
<dbReference type="AlphaFoldDB" id="A0A074YE69"/>
<dbReference type="HOGENOM" id="CLU_667270_0_0_1"/>
<dbReference type="RefSeq" id="XP_029761293.1">
    <property type="nucleotide sequence ID" value="XM_029899385.1"/>
</dbReference>
<gene>
    <name evidence="2" type="ORF">M438DRAFT_206802</name>
</gene>
<accession>A0A074YE69</accession>
<sequence length="412" mass="44706">MNGMSIMGSKTHSIFRPVTPEFKGTRVRFQIFRKWALLSVTISKLFPCVSLQRNTSDTAEMRNTAIISLGYALAGLSVVQATSFVTVTKTVIKDTLVGSVNSAPLTSTLDRRSFVEPTTVLTLKTKDEAFVFTTRLAFDGLEGPGHYPTPEDCHPILTPTGWEVEQEDTPPNAMSTEASDPESGEHSTLDSAKGTRAIAARSPSDDPEDNPDDDAPHWPKTIALPTRSAMYEGPTRDVRATVPIAPPPPKITILPTAIPTDWPHPIGPDQDPADPGRPVKIPVIYNSDYEDPESKTVAWTAHHYCDVFPHPMSLCTNEAWIKEHQLHTTPPSEAALVQRAEATPDHYCDLFAHPMSLCTNEAWIKEHQLPTAKAPLVQRAEATPSAVDAGVMTGSVVISPATVTAASTATAY</sequence>
<reference evidence="2 3" key="1">
    <citation type="journal article" date="2014" name="BMC Genomics">
        <title>Genome sequencing of four Aureobasidium pullulans varieties: biotechnological potential, stress tolerance, and description of new species.</title>
        <authorList>
            <person name="Gostin Ar C."/>
            <person name="Ohm R.A."/>
            <person name="Kogej T."/>
            <person name="Sonjak S."/>
            <person name="Turk M."/>
            <person name="Zajc J."/>
            <person name="Zalar P."/>
            <person name="Grube M."/>
            <person name="Sun H."/>
            <person name="Han J."/>
            <person name="Sharma A."/>
            <person name="Chiniquy J."/>
            <person name="Ngan C.Y."/>
            <person name="Lipzen A."/>
            <person name="Barry K."/>
            <person name="Grigoriev I.V."/>
            <person name="Gunde-Cimerman N."/>
        </authorList>
    </citation>
    <scope>NUCLEOTIDE SEQUENCE [LARGE SCALE GENOMIC DNA]</scope>
    <source>
        <strain evidence="2 3">EXF-150</strain>
    </source>
</reference>
<organism evidence="2 3">
    <name type="scientific">Aureobasidium pullulans EXF-150</name>
    <dbReference type="NCBI Taxonomy" id="1043002"/>
    <lineage>
        <taxon>Eukaryota</taxon>
        <taxon>Fungi</taxon>
        <taxon>Dikarya</taxon>
        <taxon>Ascomycota</taxon>
        <taxon>Pezizomycotina</taxon>
        <taxon>Dothideomycetes</taxon>
        <taxon>Dothideomycetidae</taxon>
        <taxon>Dothideales</taxon>
        <taxon>Saccotheciaceae</taxon>
        <taxon>Aureobasidium</taxon>
    </lineage>
</organism>
<feature type="region of interest" description="Disordered" evidence="1">
    <location>
        <begin position="146"/>
        <end position="228"/>
    </location>
</feature>
<keyword evidence="3" id="KW-1185">Reference proteome</keyword>
<name>A0A074YE69_AURPU</name>
<evidence type="ECO:0000256" key="1">
    <source>
        <dbReference type="SAM" id="MobiDB-lite"/>
    </source>
</evidence>
<proteinExistence type="predicted"/>
<dbReference type="EMBL" id="KL584981">
    <property type="protein sequence ID" value="KEQ85106.1"/>
    <property type="molecule type" value="Genomic_DNA"/>
</dbReference>
<dbReference type="GeneID" id="40741691"/>
<dbReference type="Proteomes" id="UP000030706">
    <property type="component" value="Unassembled WGS sequence"/>
</dbReference>
<protein>
    <submittedName>
        <fullName evidence="2">Uncharacterized protein</fullName>
    </submittedName>
</protein>
<evidence type="ECO:0000313" key="3">
    <source>
        <dbReference type="Proteomes" id="UP000030706"/>
    </source>
</evidence>